<evidence type="ECO:0000256" key="2">
    <source>
        <dbReference type="ARBA" id="ARBA00006840"/>
    </source>
</evidence>
<dbReference type="PANTHER" id="PTHR19282">
    <property type="entry name" value="TETRASPANIN"/>
    <property type="match status" value="1"/>
</dbReference>
<evidence type="ECO:0000256" key="3">
    <source>
        <dbReference type="ARBA" id="ARBA00022692"/>
    </source>
</evidence>
<name>A0AAV6ZM73_ENGPU</name>
<accession>A0AAV6ZM73</accession>
<protein>
    <recommendedName>
        <fullName evidence="7">Tetraspanin</fullName>
    </recommendedName>
</protein>
<evidence type="ECO:0000256" key="1">
    <source>
        <dbReference type="ARBA" id="ARBA00004141"/>
    </source>
</evidence>
<evidence type="ECO:0000256" key="5">
    <source>
        <dbReference type="ARBA" id="ARBA00023136"/>
    </source>
</evidence>
<comment type="similarity">
    <text evidence="2 7">Belongs to the tetraspanin (TM4SF) family.</text>
</comment>
<keyword evidence="9" id="KW-1185">Reference proteome</keyword>
<gene>
    <name evidence="8" type="ORF">GDO81_025370</name>
</gene>
<dbReference type="InterPro" id="IPR018503">
    <property type="entry name" value="Tetraspanin_CS"/>
</dbReference>
<dbReference type="InterPro" id="IPR000301">
    <property type="entry name" value="Tetraspanin_animals"/>
</dbReference>
<dbReference type="AlphaFoldDB" id="A0AAV6ZM73"/>
<feature type="transmembrane region" description="Helical" evidence="7">
    <location>
        <begin position="86"/>
        <end position="109"/>
    </location>
</feature>
<dbReference type="Pfam" id="PF00335">
    <property type="entry name" value="Tetraspanin"/>
    <property type="match status" value="1"/>
</dbReference>
<dbReference type="EMBL" id="WNYA01000409">
    <property type="protein sequence ID" value="KAG8548430.1"/>
    <property type="molecule type" value="Genomic_DNA"/>
</dbReference>
<evidence type="ECO:0000313" key="9">
    <source>
        <dbReference type="Proteomes" id="UP000824782"/>
    </source>
</evidence>
<keyword evidence="5 7" id="KW-0472">Membrane</keyword>
<dbReference type="Gene3D" id="1.10.1450.10">
    <property type="entry name" value="Tetraspanin"/>
    <property type="match status" value="1"/>
</dbReference>
<keyword evidence="4 7" id="KW-1133">Transmembrane helix</keyword>
<dbReference type="InterPro" id="IPR018499">
    <property type="entry name" value="Tetraspanin/Peripherin"/>
</dbReference>
<dbReference type="PANTHER" id="PTHR19282:SF44">
    <property type="entry name" value="CD82 ANTIGEN"/>
    <property type="match status" value="1"/>
</dbReference>
<dbReference type="PRINTS" id="PR00259">
    <property type="entry name" value="TMFOUR"/>
</dbReference>
<keyword evidence="3 7" id="KW-0812">Transmembrane</keyword>
<evidence type="ECO:0000313" key="8">
    <source>
        <dbReference type="EMBL" id="KAG8548430.1"/>
    </source>
</evidence>
<feature type="transmembrane region" description="Helical" evidence="7">
    <location>
        <begin position="12"/>
        <end position="37"/>
    </location>
</feature>
<feature type="transmembrane region" description="Helical" evidence="7">
    <location>
        <begin position="57"/>
        <end position="79"/>
    </location>
</feature>
<proteinExistence type="inferred from homology"/>
<dbReference type="Proteomes" id="UP000824782">
    <property type="component" value="Unassembled WGS sequence"/>
</dbReference>
<comment type="subcellular location">
    <subcellularLocation>
        <location evidence="1 7">Membrane</location>
        <topology evidence="1 7">Multi-pass membrane protein</topology>
    </subcellularLocation>
</comment>
<dbReference type="GO" id="GO:0005886">
    <property type="term" value="C:plasma membrane"/>
    <property type="evidence" value="ECO:0007669"/>
    <property type="project" value="TreeGrafter"/>
</dbReference>
<dbReference type="PIRSF" id="PIRSF002419">
    <property type="entry name" value="Tetraspanin"/>
    <property type="match status" value="1"/>
</dbReference>
<dbReference type="SUPFAM" id="SSF48652">
    <property type="entry name" value="Tetraspanin"/>
    <property type="match status" value="1"/>
</dbReference>
<organism evidence="8 9">
    <name type="scientific">Engystomops pustulosus</name>
    <name type="common">Tungara frog</name>
    <name type="synonym">Physalaemus pustulosus</name>
    <dbReference type="NCBI Taxonomy" id="76066"/>
    <lineage>
        <taxon>Eukaryota</taxon>
        <taxon>Metazoa</taxon>
        <taxon>Chordata</taxon>
        <taxon>Craniata</taxon>
        <taxon>Vertebrata</taxon>
        <taxon>Euteleostomi</taxon>
        <taxon>Amphibia</taxon>
        <taxon>Batrachia</taxon>
        <taxon>Anura</taxon>
        <taxon>Neobatrachia</taxon>
        <taxon>Hyloidea</taxon>
        <taxon>Leptodactylidae</taxon>
        <taxon>Leiuperinae</taxon>
        <taxon>Engystomops</taxon>
    </lineage>
</organism>
<feature type="transmembrane region" description="Helical" evidence="7">
    <location>
        <begin position="213"/>
        <end position="238"/>
    </location>
</feature>
<comment type="caution">
    <text evidence="8">The sequence shown here is derived from an EMBL/GenBank/DDBJ whole genome shotgun (WGS) entry which is preliminary data.</text>
</comment>
<reference evidence="8" key="1">
    <citation type="thesis" date="2020" institute="ProQuest LLC" country="789 East Eisenhower Parkway, Ann Arbor, MI, USA">
        <title>Comparative Genomics and Chromosome Evolution.</title>
        <authorList>
            <person name="Mudd A.B."/>
        </authorList>
    </citation>
    <scope>NUCLEOTIDE SEQUENCE</scope>
    <source>
        <strain evidence="8">237g6f4</strain>
        <tissue evidence="8">Blood</tissue>
    </source>
</reference>
<dbReference type="InterPro" id="IPR008952">
    <property type="entry name" value="Tetraspanin_EC2_sf"/>
</dbReference>
<keyword evidence="6" id="KW-0325">Glycoprotein</keyword>
<dbReference type="PROSITE" id="PS00421">
    <property type="entry name" value="TM4_1"/>
    <property type="match status" value="1"/>
</dbReference>
<evidence type="ECO:0000256" key="4">
    <source>
        <dbReference type="ARBA" id="ARBA00022989"/>
    </source>
</evidence>
<evidence type="ECO:0000256" key="6">
    <source>
        <dbReference type="ARBA" id="ARBA00023180"/>
    </source>
</evidence>
<sequence length="252" mass="27875">MASGGCMKVIKYFLFLFNLLFFALGGVLLGFGIWILVDKTSFIAILHSSSSSLQIGSYILIGVGGVTMVMGFLGCIGAVNEVRCLLGTYFTFLLLILIAQVAAGVLIYLHRESLKTEMSDIIHELIVTYNPNDSANVSAEVTWDYIQRNLNCCGWVDYQNWTQNPIVKNQTDYYPCTCVSTSSESHGFCNSTSTTLYQKGCMQKVESWLQDNLAIILGVCVGVAVIELLGLVLSMCLCRNIQNEDYTKVPKY</sequence>
<evidence type="ECO:0000256" key="7">
    <source>
        <dbReference type="RuleBase" id="RU361218"/>
    </source>
</evidence>
<dbReference type="CDD" id="cd03160">
    <property type="entry name" value="CD37_CD82_like_LEL"/>
    <property type="match status" value="1"/>
</dbReference>
<dbReference type="EMBL" id="WNYA01000409">
    <property type="protein sequence ID" value="KAG8548431.1"/>
    <property type="molecule type" value="Genomic_DNA"/>
</dbReference>